<reference evidence="7 8" key="1">
    <citation type="journal article" date="2017" name="Nat. Ecol. Evol.">
        <title>Scallop genome provides insights into evolution of bilaterian karyotype and development.</title>
        <authorList>
            <person name="Wang S."/>
            <person name="Zhang J."/>
            <person name="Jiao W."/>
            <person name="Li J."/>
            <person name="Xun X."/>
            <person name="Sun Y."/>
            <person name="Guo X."/>
            <person name="Huan P."/>
            <person name="Dong B."/>
            <person name="Zhang L."/>
            <person name="Hu X."/>
            <person name="Sun X."/>
            <person name="Wang J."/>
            <person name="Zhao C."/>
            <person name="Wang Y."/>
            <person name="Wang D."/>
            <person name="Huang X."/>
            <person name="Wang R."/>
            <person name="Lv J."/>
            <person name="Li Y."/>
            <person name="Zhang Z."/>
            <person name="Liu B."/>
            <person name="Lu W."/>
            <person name="Hui Y."/>
            <person name="Liang J."/>
            <person name="Zhou Z."/>
            <person name="Hou R."/>
            <person name="Li X."/>
            <person name="Liu Y."/>
            <person name="Li H."/>
            <person name="Ning X."/>
            <person name="Lin Y."/>
            <person name="Zhao L."/>
            <person name="Xing Q."/>
            <person name="Dou J."/>
            <person name="Li Y."/>
            <person name="Mao J."/>
            <person name="Guo H."/>
            <person name="Dou H."/>
            <person name="Li T."/>
            <person name="Mu C."/>
            <person name="Jiang W."/>
            <person name="Fu Q."/>
            <person name="Fu X."/>
            <person name="Miao Y."/>
            <person name="Liu J."/>
            <person name="Yu Q."/>
            <person name="Li R."/>
            <person name="Liao H."/>
            <person name="Li X."/>
            <person name="Kong Y."/>
            <person name="Jiang Z."/>
            <person name="Chourrout D."/>
            <person name="Li R."/>
            <person name="Bao Z."/>
        </authorList>
    </citation>
    <scope>NUCLEOTIDE SEQUENCE [LARGE SCALE GENOMIC DNA]</scope>
    <source>
        <strain evidence="7 8">PY_sf001</strain>
    </source>
</reference>
<keyword evidence="1 4" id="KW-0238">DNA-binding</keyword>
<dbReference type="CDD" id="cd00086">
    <property type="entry name" value="homeodomain"/>
    <property type="match status" value="1"/>
</dbReference>
<evidence type="ECO:0000256" key="4">
    <source>
        <dbReference type="PROSITE-ProRule" id="PRU00108"/>
    </source>
</evidence>
<dbReference type="InterPro" id="IPR031701">
    <property type="entry name" value="SIX1_SD"/>
</dbReference>
<dbReference type="AlphaFoldDB" id="A0A210Q4L3"/>
<evidence type="ECO:0000313" key="7">
    <source>
        <dbReference type="EMBL" id="OWF43672.1"/>
    </source>
</evidence>
<feature type="region of interest" description="Disordered" evidence="5">
    <location>
        <begin position="344"/>
        <end position="365"/>
    </location>
</feature>
<dbReference type="Gene3D" id="1.10.10.60">
    <property type="entry name" value="Homeodomain-like"/>
    <property type="match status" value="1"/>
</dbReference>
<dbReference type="GO" id="GO:0000981">
    <property type="term" value="F:DNA-binding transcription factor activity, RNA polymerase II-specific"/>
    <property type="evidence" value="ECO:0007669"/>
    <property type="project" value="InterPro"/>
</dbReference>
<accession>A0A210Q4L3</accession>
<dbReference type="PROSITE" id="PS50071">
    <property type="entry name" value="HOMEOBOX_2"/>
    <property type="match status" value="1"/>
</dbReference>
<comment type="caution">
    <text evidence="7">The sequence shown here is derived from an EMBL/GenBank/DDBJ whole genome shotgun (WGS) entry which is preliminary data.</text>
</comment>
<evidence type="ECO:0000256" key="3">
    <source>
        <dbReference type="ARBA" id="ARBA00023242"/>
    </source>
</evidence>
<evidence type="ECO:0000259" key="6">
    <source>
        <dbReference type="PROSITE" id="PS50071"/>
    </source>
</evidence>
<name>A0A210Q4L3_MIZYE</name>
<dbReference type="PROSITE" id="PS00027">
    <property type="entry name" value="HOMEOBOX_1"/>
    <property type="match status" value="1"/>
</dbReference>
<dbReference type="InterPro" id="IPR008422">
    <property type="entry name" value="KN_HD"/>
</dbReference>
<organism evidence="7 8">
    <name type="scientific">Mizuhopecten yessoensis</name>
    <name type="common">Japanese scallop</name>
    <name type="synonym">Patinopecten yessoensis</name>
    <dbReference type="NCBI Taxonomy" id="6573"/>
    <lineage>
        <taxon>Eukaryota</taxon>
        <taxon>Metazoa</taxon>
        <taxon>Spiralia</taxon>
        <taxon>Lophotrochozoa</taxon>
        <taxon>Mollusca</taxon>
        <taxon>Bivalvia</taxon>
        <taxon>Autobranchia</taxon>
        <taxon>Pteriomorphia</taxon>
        <taxon>Pectinida</taxon>
        <taxon>Pectinoidea</taxon>
        <taxon>Pectinidae</taxon>
        <taxon>Mizuhopecten</taxon>
    </lineage>
</organism>
<comment type="subcellular location">
    <subcellularLocation>
        <location evidence="4">Nucleus</location>
    </subcellularLocation>
</comment>
<dbReference type="GO" id="GO:0005667">
    <property type="term" value="C:transcription regulator complex"/>
    <property type="evidence" value="ECO:0007669"/>
    <property type="project" value="TreeGrafter"/>
</dbReference>
<dbReference type="SMART" id="SM00389">
    <property type="entry name" value="HOX"/>
    <property type="match status" value="1"/>
</dbReference>
<proteinExistence type="predicted"/>
<dbReference type="Pfam" id="PF16878">
    <property type="entry name" value="SIX1_SD"/>
    <property type="match status" value="1"/>
</dbReference>
<dbReference type="PANTHER" id="PTHR10390:SF33">
    <property type="entry name" value="PROTEIN OPTIX"/>
    <property type="match status" value="1"/>
</dbReference>
<keyword evidence="8" id="KW-1185">Reference proteome</keyword>
<evidence type="ECO:0000256" key="5">
    <source>
        <dbReference type="SAM" id="MobiDB-lite"/>
    </source>
</evidence>
<evidence type="ECO:0000313" key="8">
    <source>
        <dbReference type="Proteomes" id="UP000242188"/>
    </source>
</evidence>
<dbReference type="InterPro" id="IPR009057">
    <property type="entry name" value="Homeodomain-like_sf"/>
</dbReference>
<dbReference type="GO" id="GO:0005634">
    <property type="term" value="C:nucleus"/>
    <property type="evidence" value="ECO:0007669"/>
    <property type="project" value="UniProtKB-SubCell"/>
</dbReference>
<feature type="domain" description="Homeobox" evidence="6">
    <location>
        <begin position="152"/>
        <end position="215"/>
    </location>
</feature>
<dbReference type="Proteomes" id="UP000242188">
    <property type="component" value="Unassembled WGS sequence"/>
</dbReference>
<gene>
    <name evidence="7" type="ORF">KP79_PYT16754</name>
</gene>
<dbReference type="InterPro" id="IPR001356">
    <property type="entry name" value="HD"/>
</dbReference>
<dbReference type="GO" id="GO:0000978">
    <property type="term" value="F:RNA polymerase II cis-regulatory region sequence-specific DNA binding"/>
    <property type="evidence" value="ECO:0007669"/>
    <property type="project" value="TreeGrafter"/>
</dbReference>
<dbReference type="EMBL" id="NEDP02005031">
    <property type="protein sequence ID" value="OWF43672.1"/>
    <property type="molecule type" value="Genomic_DNA"/>
</dbReference>
<dbReference type="OrthoDB" id="6110335at2759"/>
<dbReference type="InterPro" id="IPR017970">
    <property type="entry name" value="Homeobox_CS"/>
</dbReference>
<feature type="DNA-binding region" description="Homeobox" evidence="4">
    <location>
        <begin position="154"/>
        <end position="216"/>
    </location>
</feature>
<feature type="compositionally biased region" description="Polar residues" evidence="5">
    <location>
        <begin position="344"/>
        <end position="360"/>
    </location>
</feature>
<keyword evidence="3 4" id="KW-0539">Nucleus</keyword>
<evidence type="ECO:0000256" key="2">
    <source>
        <dbReference type="ARBA" id="ARBA00023155"/>
    </source>
</evidence>
<dbReference type="SUPFAM" id="SSF46689">
    <property type="entry name" value="Homeodomain-like"/>
    <property type="match status" value="1"/>
</dbReference>
<sequence>MENVCTDIPNILEIPKENISDLQGMLNGMISEYELSDKQLELAGEVASALAMQGRFEILGKMVNNICQQKMEKFMSNESFLRALVALKFEQKKYKDVVNLLKKGRFSNYTGLLEIWDEAHYGEKEEKLDHKLNALIRFRVRQKNPPPPNICPSGERPSTKLSAKSKHVLNRWFLDNFSNPYPSQETKQYLAQTAGLTTYQVKTWFANARRRHRLSGRPGISGRQKEPLQEFFQEYHGSFYSKFTRNVPSHPTLGNPQGHLSPQSTVRYQNVSTPTSYNRCNMTNLQKSPGEMLPKPTGEFPVSGVSKVPNTGYLNNNEPRCYGSCIRELARMCEKLQVPNNQTSHVTRVSTSQNLPQWTSPRPGPWQNPDTPHQWGPSQTPMVNTSPDHIVPMEVHYYAAEETPTYPAFNSMPQQSQATPGYLPLPLQSPEGQGHRYFPQGVHYGSYQTSEMPALANQQQSILNPHTAGLEGTGPGNDPYTLTFEPQAYQTLHPQSEREVAMVLLDLSSDRSAQSSQSSQSAMS</sequence>
<dbReference type="PANTHER" id="PTHR10390">
    <property type="entry name" value="HOMEOBOX PROTEIN SIX"/>
    <property type="match status" value="1"/>
</dbReference>
<evidence type="ECO:0000256" key="1">
    <source>
        <dbReference type="ARBA" id="ARBA00023125"/>
    </source>
</evidence>
<dbReference type="Pfam" id="PF05920">
    <property type="entry name" value="Homeobox_KN"/>
    <property type="match status" value="1"/>
</dbReference>
<keyword evidence="2 4" id="KW-0371">Homeobox</keyword>
<protein>
    <submittedName>
        <fullName evidence="7">Protein sine oculis</fullName>
    </submittedName>
</protein>